<feature type="compositionally biased region" description="Low complexity" evidence="1">
    <location>
        <begin position="37"/>
        <end position="47"/>
    </location>
</feature>
<evidence type="ECO:0008006" key="5">
    <source>
        <dbReference type="Google" id="ProtNLM"/>
    </source>
</evidence>
<feature type="signal peptide" evidence="2">
    <location>
        <begin position="1"/>
        <end position="28"/>
    </location>
</feature>
<dbReference type="AlphaFoldDB" id="A0A919S7J6"/>
<protein>
    <recommendedName>
        <fullName evidence="5">Secreted protein</fullName>
    </recommendedName>
</protein>
<dbReference type="RefSeq" id="WP_212988604.1">
    <property type="nucleotide sequence ID" value="NZ_BAABEA010000019.1"/>
</dbReference>
<organism evidence="3 4">
    <name type="scientific">Actinoplanes auranticolor</name>
    <dbReference type="NCBI Taxonomy" id="47988"/>
    <lineage>
        <taxon>Bacteria</taxon>
        <taxon>Bacillati</taxon>
        <taxon>Actinomycetota</taxon>
        <taxon>Actinomycetes</taxon>
        <taxon>Micromonosporales</taxon>
        <taxon>Micromonosporaceae</taxon>
        <taxon>Actinoplanes</taxon>
    </lineage>
</organism>
<evidence type="ECO:0000256" key="2">
    <source>
        <dbReference type="SAM" id="SignalP"/>
    </source>
</evidence>
<keyword evidence="4" id="KW-1185">Reference proteome</keyword>
<proteinExistence type="predicted"/>
<evidence type="ECO:0000313" key="3">
    <source>
        <dbReference type="EMBL" id="GIM67106.1"/>
    </source>
</evidence>
<sequence>MGTPLKLGSFALALAVVFSAAFGLGNLAGPTADAATDTGTHADAGHGSTTAESSAGEHVPAGLQITEDGYRLQPVSPALAVGKPQPFAFRIIGPTGEPLTGYTTAHDKDLHLIVVRRDLSGFQHVHPTLAADGTWSIPLAIPAPGQYRVFADFRPAGHARGLTLGADVPAPGDYRPRPLPAAARTATVDGYTVTLGGDLVPGASSKLTLSVAKGGTPVTDLQPYLGAYGHLVALRDGDLAYLHVHPDGAPGDGRTAAGPQVTFYAEVPSSGSYRLYLDFQHAGTVRTAEFTAVAGTPAATPTPAPVAPSTSATGGHDATDHSHE</sequence>
<keyword evidence="2" id="KW-0732">Signal</keyword>
<feature type="region of interest" description="Disordered" evidence="1">
    <location>
        <begin position="37"/>
        <end position="57"/>
    </location>
</feature>
<feature type="region of interest" description="Disordered" evidence="1">
    <location>
        <begin position="296"/>
        <end position="324"/>
    </location>
</feature>
<evidence type="ECO:0000313" key="4">
    <source>
        <dbReference type="Proteomes" id="UP000681340"/>
    </source>
</evidence>
<feature type="chain" id="PRO_5039314002" description="Secreted protein" evidence="2">
    <location>
        <begin position="29"/>
        <end position="324"/>
    </location>
</feature>
<dbReference type="Proteomes" id="UP000681340">
    <property type="component" value="Unassembled WGS sequence"/>
</dbReference>
<comment type="caution">
    <text evidence="3">The sequence shown here is derived from an EMBL/GenBank/DDBJ whole genome shotgun (WGS) entry which is preliminary data.</text>
</comment>
<evidence type="ECO:0000256" key="1">
    <source>
        <dbReference type="SAM" id="MobiDB-lite"/>
    </source>
</evidence>
<reference evidence="3" key="1">
    <citation type="submission" date="2021-03" db="EMBL/GenBank/DDBJ databases">
        <title>Whole genome shotgun sequence of Actinoplanes auranticolor NBRC 12245.</title>
        <authorList>
            <person name="Komaki H."/>
            <person name="Tamura T."/>
        </authorList>
    </citation>
    <scope>NUCLEOTIDE SEQUENCE</scope>
    <source>
        <strain evidence="3">NBRC 12245</strain>
    </source>
</reference>
<accession>A0A919S7J6</accession>
<name>A0A919S7J6_9ACTN</name>
<dbReference type="EMBL" id="BOQL01000021">
    <property type="protein sequence ID" value="GIM67106.1"/>
    <property type="molecule type" value="Genomic_DNA"/>
</dbReference>
<gene>
    <name evidence="3" type="ORF">Aau02nite_25920</name>
</gene>